<dbReference type="SMART" id="SM00256">
    <property type="entry name" value="FBOX"/>
    <property type="match status" value="1"/>
</dbReference>
<dbReference type="Pfam" id="PF12937">
    <property type="entry name" value="F-box-like"/>
    <property type="match status" value="1"/>
</dbReference>
<proteinExistence type="predicted"/>
<evidence type="ECO:0000256" key="1">
    <source>
        <dbReference type="SAM" id="MobiDB-lite"/>
    </source>
</evidence>
<dbReference type="EMBL" id="HBGZ01010164">
    <property type="protein sequence ID" value="CAD9591862.1"/>
    <property type="molecule type" value="Transcribed_RNA"/>
</dbReference>
<reference evidence="3" key="1">
    <citation type="submission" date="2021-01" db="EMBL/GenBank/DDBJ databases">
        <authorList>
            <person name="Corre E."/>
            <person name="Pelletier E."/>
            <person name="Niang G."/>
            <person name="Scheremetjew M."/>
            <person name="Finn R."/>
            <person name="Kale V."/>
            <person name="Holt S."/>
            <person name="Cochrane G."/>
            <person name="Meng A."/>
            <person name="Brown T."/>
            <person name="Cohen L."/>
        </authorList>
    </citation>
    <scope>NUCLEOTIDE SEQUENCE</scope>
    <source>
        <strain evidence="3">SM1012Den-03</strain>
    </source>
</reference>
<accession>A0A7S2L1V1</accession>
<sequence>MTKSSTNNHHHDGETNSVERRRDSSSSKHHSKETTLALVPYVPRPQLICSLHHKQQRPTPLLLLPPSCSNDEPALVSDIVPHILSYMDAITLSRASSTCRSWNRLANSNELWNELCKEKFGILASELTPPPDPTRVLYVMSHLRMKEAFYGASAAVRRENVQTTISGAMFRRLNNMQAMRVHG</sequence>
<feature type="region of interest" description="Disordered" evidence="1">
    <location>
        <begin position="1"/>
        <end position="36"/>
    </location>
</feature>
<organism evidence="3">
    <name type="scientific">Skeletonema marinoi</name>
    <dbReference type="NCBI Taxonomy" id="267567"/>
    <lineage>
        <taxon>Eukaryota</taxon>
        <taxon>Sar</taxon>
        <taxon>Stramenopiles</taxon>
        <taxon>Ochrophyta</taxon>
        <taxon>Bacillariophyta</taxon>
        <taxon>Coscinodiscophyceae</taxon>
        <taxon>Thalassiosirophycidae</taxon>
        <taxon>Thalassiosirales</taxon>
        <taxon>Skeletonemataceae</taxon>
        <taxon>Skeletonema</taxon>
        <taxon>Skeletonema marinoi-dohrnii complex</taxon>
    </lineage>
</organism>
<dbReference type="SUPFAM" id="SSF81383">
    <property type="entry name" value="F-box domain"/>
    <property type="match status" value="1"/>
</dbReference>
<dbReference type="Gene3D" id="1.20.1280.50">
    <property type="match status" value="1"/>
</dbReference>
<evidence type="ECO:0000259" key="2">
    <source>
        <dbReference type="PROSITE" id="PS50181"/>
    </source>
</evidence>
<dbReference type="PROSITE" id="PS50181">
    <property type="entry name" value="FBOX"/>
    <property type="match status" value="1"/>
</dbReference>
<feature type="compositionally biased region" description="Basic and acidic residues" evidence="1">
    <location>
        <begin position="9"/>
        <end position="26"/>
    </location>
</feature>
<dbReference type="AlphaFoldDB" id="A0A7S2L1V1"/>
<dbReference type="InterPro" id="IPR001810">
    <property type="entry name" value="F-box_dom"/>
</dbReference>
<name>A0A7S2L1V1_9STRA</name>
<dbReference type="InterPro" id="IPR036047">
    <property type="entry name" value="F-box-like_dom_sf"/>
</dbReference>
<evidence type="ECO:0000313" key="3">
    <source>
        <dbReference type="EMBL" id="CAD9591862.1"/>
    </source>
</evidence>
<protein>
    <recommendedName>
        <fullName evidence="2">F-box domain-containing protein</fullName>
    </recommendedName>
</protein>
<gene>
    <name evidence="3" type="ORF">SMAR0320_LOCUS7266</name>
</gene>
<feature type="domain" description="F-box" evidence="2">
    <location>
        <begin position="69"/>
        <end position="115"/>
    </location>
</feature>